<proteinExistence type="predicted"/>
<gene>
    <name evidence="1" type="ORF">LEP1GSC150_3594</name>
</gene>
<sequence length="54" mass="6267">MRGGNLILLFKSMDFRLAPSNRKNGIGIDSISPGIAKTYLLYRRAKSYFRILWF</sequence>
<evidence type="ECO:0000313" key="1">
    <source>
        <dbReference type="EMBL" id="EMG24224.1"/>
    </source>
</evidence>
<organism evidence="1 2">
    <name type="scientific">Leptospira interrogans serovar Copenhageni str. LT2050</name>
    <dbReference type="NCBI Taxonomy" id="1001598"/>
    <lineage>
        <taxon>Bacteria</taxon>
        <taxon>Pseudomonadati</taxon>
        <taxon>Spirochaetota</taxon>
        <taxon>Spirochaetia</taxon>
        <taxon>Leptospirales</taxon>
        <taxon>Leptospiraceae</taxon>
        <taxon>Leptospira</taxon>
    </lineage>
</organism>
<comment type="caution">
    <text evidence="1">The sequence shown here is derived from an EMBL/GenBank/DDBJ whole genome shotgun (WGS) entry which is preliminary data.</text>
</comment>
<evidence type="ECO:0000313" key="2">
    <source>
        <dbReference type="Proteomes" id="UP000011778"/>
    </source>
</evidence>
<accession>M3HIS3</accession>
<protein>
    <submittedName>
        <fullName evidence="1">Uncharacterized protein</fullName>
    </submittedName>
</protein>
<dbReference type="Proteomes" id="UP000011778">
    <property type="component" value="Unassembled WGS sequence"/>
</dbReference>
<dbReference type="AlphaFoldDB" id="M3HIS3"/>
<dbReference type="EMBL" id="AFMD02000014">
    <property type="protein sequence ID" value="EMG24224.1"/>
    <property type="molecule type" value="Genomic_DNA"/>
</dbReference>
<name>M3HIS3_LEPIT</name>
<reference evidence="1 2" key="1">
    <citation type="submission" date="2013-02" db="EMBL/GenBank/DDBJ databases">
        <authorList>
            <person name="Harkins D.M."/>
            <person name="Durkin A.S."/>
            <person name="Brinkac L.M."/>
            <person name="Haft D.H."/>
            <person name="Selengut J.D."/>
            <person name="Sanka R."/>
            <person name="DePew J."/>
            <person name="Purushe J."/>
            <person name="Tulsiani S.M."/>
            <person name="Graham G.C."/>
            <person name="Burns M.-A."/>
            <person name="Dohnt M.F."/>
            <person name="Smythe L.D."/>
            <person name="McKay D.B."/>
            <person name="Craig S.B."/>
            <person name="Vinetz J.M."/>
            <person name="Sutton G.G."/>
            <person name="Nierman W.C."/>
            <person name="Fouts D.E."/>
        </authorList>
    </citation>
    <scope>NUCLEOTIDE SEQUENCE [LARGE SCALE GENOMIC DNA]</scope>
    <source>
        <strain evidence="1 2">LT2050</strain>
    </source>
</reference>